<dbReference type="GO" id="GO:0003974">
    <property type="term" value="F:UDP-N-acetylglucosamine 4-epimerase activity"/>
    <property type="evidence" value="ECO:0007669"/>
    <property type="project" value="UniProtKB-EC"/>
</dbReference>
<dbReference type="PRINTS" id="PR01713">
    <property type="entry name" value="NUCEPIMERASE"/>
</dbReference>
<dbReference type="Gene3D" id="3.40.50.720">
    <property type="entry name" value="NAD(P)-binding Rossmann-like Domain"/>
    <property type="match status" value="1"/>
</dbReference>
<dbReference type="EC" id="5.1.3.7" evidence="3"/>
<evidence type="ECO:0000256" key="1">
    <source>
        <dbReference type="ARBA" id="ARBA00023027"/>
    </source>
</evidence>
<organism evidence="3">
    <name type="scientific">termite gut metagenome</name>
    <dbReference type="NCBI Taxonomy" id="433724"/>
    <lineage>
        <taxon>unclassified sequences</taxon>
        <taxon>metagenomes</taxon>
        <taxon>organismal metagenomes</taxon>
    </lineage>
</organism>
<dbReference type="AlphaFoldDB" id="A0A5J4S3U2"/>
<evidence type="ECO:0000259" key="2">
    <source>
        <dbReference type="Pfam" id="PF01370"/>
    </source>
</evidence>
<dbReference type="PANTHER" id="PTHR43574">
    <property type="entry name" value="EPIMERASE-RELATED"/>
    <property type="match status" value="1"/>
</dbReference>
<keyword evidence="1" id="KW-0520">NAD</keyword>
<dbReference type="InterPro" id="IPR036291">
    <property type="entry name" value="NAD(P)-bd_dom_sf"/>
</dbReference>
<sequence>MKILVTGSAGFIGSYVAKYLLDKGNEVVGLDNINKYYNVDLKYERLRLSGINRDEINWHIFVQSQKYPNYRFIRMSLEDREAIQKLFAGERFDKICHLAAQAGVHYSIENPYAYIESNINGFLNILEGCRYSKVQHLVYASSSSVYGLNGKVPFSEKDSIAHPVSLYAATKKSNELMAHTYSYLYGIPTTGLRFFTVYGPWGRPDMSPFLFIDAIFHNRPIKVFNNGDMLRDFTYIDDIVKGIIRVIDHVAEPDTAWSSEYPNPNASSVPYRIYNIGNSTPIRLLDFIQVIEETIGKKAKKIFLPMQLGDVYQTNADTTLLQKEIGFKPNTSIREGVKKTVEWFKTYFFMGNQNYVNRLWIYQIPILILFPL</sequence>
<gene>
    <name evidence="3" type="ORF">EZS27_011952</name>
</gene>
<dbReference type="InterPro" id="IPR001509">
    <property type="entry name" value="Epimerase_deHydtase"/>
</dbReference>
<keyword evidence="3" id="KW-0413">Isomerase</keyword>
<comment type="caution">
    <text evidence="3">The sequence shown here is derived from an EMBL/GenBank/DDBJ whole genome shotgun (WGS) entry which is preliminary data.</text>
</comment>
<dbReference type="CDD" id="cd05253">
    <property type="entry name" value="UDP_GE_SDE_e"/>
    <property type="match status" value="1"/>
</dbReference>
<accession>A0A5J4S3U2</accession>
<proteinExistence type="predicted"/>
<evidence type="ECO:0000313" key="3">
    <source>
        <dbReference type="EMBL" id="KAA6340155.1"/>
    </source>
</evidence>
<reference evidence="3" key="1">
    <citation type="submission" date="2019-03" db="EMBL/GenBank/DDBJ databases">
        <title>Single cell metagenomics reveals metabolic interactions within the superorganism composed of flagellate Streblomastix strix and complex community of Bacteroidetes bacteria on its surface.</title>
        <authorList>
            <person name="Treitli S.C."/>
            <person name="Kolisko M."/>
            <person name="Husnik F."/>
            <person name="Keeling P."/>
            <person name="Hampl V."/>
        </authorList>
    </citation>
    <scope>NUCLEOTIDE SEQUENCE</scope>
    <source>
        <strain evidence="3">STM</strain>
    </source>
</reference>
<dbReference type="EMBL" id="SNRY01000480">
    <property type="protein sequence ID" value="KAA6340155.1"/>
    <property type="molecule type" value="Genomic_DNA"/>
</dbReference>
<protein>
    <submittedName>
        <fullName evidence="3">UDP-N-acetylglucosamine 4-epimerase</fullName>
        <ecNumber evidence="3">5.1.3.7</ecNumber>
    </submittedName>
</protein>
<dbReference type="Pfam" id="PF01370">
    <property type="entry name" value="Epimerase"/>
    <property type="match status" value="1"/>
</dbReference>
<name>A0A5J4S3U2_9ZZZZ</name>
<feature type="domain" description="NAD-dependent epimerase/dehydratase" evidence="2">
    <location>
        <begin position="3"/>
        <end position="254"/>
    </location>
</feature>
<dbReference type="SUPFAM" id="SSF51735">
    <property type="entry name" value="NAD(P)-binding Rossmann-fold domains"/>
    <property type="match status" value="1"/>
</dbReference>